<gene>
    <name evidence="1" type="ORF">RhiirA5_411704</name>
</gene>
<accession>A0A2N0Q0B3</accession>
<protein>
    <submittedName>
        <fullName evidence="1">Uncharacterized protein</fullName>
    </submittedName>
</protein>
<evidence type="ECO:0000313" key="1">
    <source>
        <dbReference type="EMBL" id="PKC12532.1"/>
    </source>
</evidence>
<dbReference type="EMBL" id="LLXJ01000244">
    <property type="protein sequence ID" value="PKC12532.1"/>
    <property type="molecule type" value="Genomic_DNA"/>
</dbReference>
<comment type="caution">
    <text evidence="1">The sequence shown here is derived from an EMBL/GenBank/DDBJ whole genome shotgun (WGS) entry which is preliminary data.</text>
</comment>
<sequence>MYPEKNKMLLSLNCLVLGQTSNDVITKCIGENSVIDGVQVNFDLLTVADFKNLLLCEKELQGLTTMNIWKVELDHKSLKDKIYTED</sequence>
<evidence type="ECO:0000313" key="2">
    <source>
        <dbReference type="Proteomes" id="UP000232722"/>
    </source>
</evidence>
<dbReference type="AlphaFoldDB" id="A0A2N0Q0B3"/>
<reference evidence="1 2" key="1">
    <citation type="submission" date="2016-04" db="EMBL/GenBank/DDBJ databases">
        <title>Genome analyses suggest a sexual origin of heterokaryosis in a supposedly ancient asexual fungus.</title>
        <authorList>
            <person name="Ropars J."/>
            <person name="Sedzielewska K."/>
            <person name="Noel J."/>
            <person name="Charron P."/>
            <person name="Farinelli L."/>
            <person name="Marton T."/>
            <person name="Kruger M."/>
            <person name="Pelin A."/>
            <person name="Brachmann A."/>
            <person name="Corradi N."/>
        </authorList>
    </citation>
    <scope>NUCLEOTIDE SEQUENCE [LARGE SCALE GENOMIC DNA]</scope>
    <source>
        <strain evidence="1 2">A5</strain>
    </source>
</reference>
<dbReference type="Proteomes" id="UP000232722">
    <property type="component" value="Unassembled WGS sequence"/>
</dbReference>
<organism evidence="1 2">
    <name type="scientific">Rhizophagus irregularis</name>
    <dbReference type="NCBI Taxonomy" id="588596"/>
    <lineage>
        <taxon>Eukaryota</taxon>
        <taxon>Fungi</taxon>
        <taxon>Fungi incertae sedis</taxon>
        <taxon>Mucoromycota</taxon>
        <taxon>Glomeromycotina</taxon>
        <taxon>Glomeromycetes</taxon>
        <taxon>Glomerales</taxon>
        <taxon>Glomeraceae</taxon>
        <taxon>Rhizophagus</taxon>
    </lineage>
</organism>
<reference evidence="1 2" key="2">
    <citation type="submission" date="2017-09" db="EMBL/GenBank/DDBJ databases">
        <title>Extensive intraspecific genome diversity in a model arbuscular mycorrhizal fungus.</title>
        <authorList>
            <person name="Chen E.C."/>
            <person name="Morin E."/>
            <person name="Beaudet D."/>
            <person name="Noel J."/>
            <person name="Ndikumana S."/>
            <person name="Charron P."/>
            <person name="St-Onge C."/>
            <person name="Giorgi J."/>
            <person name="Grigoriev I.V."/>
            <person name="Roux C."/>
            <person name="Martin F.M."/>
            <person name="Corradi N."/>
        </authorList>
    </citation>
    <scope>NUCLEOTIDE SEQUENCE [LARGE SCALE GENOMIC DNA]</scope>
    <source>
        <strain evidence="1 2">A5</strain>
    </source>
</reference>
<proteinExistence type="predicted"/>
<name>A0A2N0Q0B3_9GLOM</name>